<keyword evidence="5 8" id="KW-0472">Membrane</keyword>
<dbReference type="InterPro" id="IPR010619">
    <property type="entry name" value="ThrE-like_N"/>
</dbReference>
<feature type="transmembrane region" description="Helical" evidence="8">
    <location>
        <begin position="349"/>
        <end position="366"/>
    </location>
</feature>
<reference evidence="12" key="1">
    <citation type="journal article" date="2019" name="Int. J. Syst. Evol. Microbiol.">
        <title>The Global Catalogue of Microorganisms (GCM) 10K type strain sequencing project: providing services to taxonomists for standard genome sequencing and annotation.</title>
        <authorList>
            <consortium name="The Broad Institute Genomics Platform"/>
            <consortium name="The Broad Institute Genome Sequencing Center for Infectious Disease"/>
            <person name="Wu L."/>
            <person name="Ma J."/>
        </authorList>
    </citation>
    <scope>NUCLEOTIDE SEQUENCE [LARGE SCALE GENOMIC DNA]</scope>
    <source>
        <strain evidence="12">KACC 14249</strain>
    </source>
</reference>
<feature type="transmembrane region" description="Helical" evidence="8">
    <location>
        <begin position="372"/>
        <end position="393"/>
    </location>
</feature>
<evidence type="ECO:0000313" key="11">
    <source>
        <dbReference type="EMBL" id="MFC6006651.1"/>
    </source>
</evidence>
<evidence type="ECO:0000256" key="4">
    <source>
        <dbReference type="ARBA" id="ARBA00022989"/>
    </source>
</evidence>
<evidence type="ECO:0000256" key="7">
    <source>
        <dbReference type="SAM" id="MobiDB-lite"/>
    </source>
</evidence>
<feature type="transmembrane region" description="Helical" evidence="8">
    <location>
        <begin position="250"/>
        <end position="273"/>
    </location>
</feature>
<protein>
    <submittedName>
        <fullName evidence="11">Threonine/serine exporter ThrE family protein</fullName>
    </submittedName>
</protein>
<feature type="region of interest" description="Disordered" evidence="7">
    <location>
        <begin position="1"/>
        <end position="55"/>
    </location>
</feature>
<feature type="transmembrane region" description="Helical" evidence="8">
    <location>
        <begin position="324"/>
        <end position="342"/>
    </location>
</feature>
<dbReference type="PANTHER" id="PTHR34390:SF2">
    <property type="entry name" value="SUCCINATE TRANSPORTER SUBUNIT YJJP-RELATED"/>
    <property type="match status" value="1"/>
</dbReference>
<evidence type="ECO:0000256" key="1">
    <source>
        <dbReference type="ARBA" id="ARBA00004651"/>
    </source>
</evidence>
<feature type="transmembrane region" description="Helical" evidence="8">
    <location>
        <begin position="432"/>
        <end position="456"/>
    </location>
</feature>
<evidence type="ECO:0000259" key="10">
    <source>
        <dbReference type="Pfam" id="PF12821"/>
    </source>
</evidence>
<feature type="transmembrane region" description="Helical" evidence="8">
    <location>
        <begin position="285"/>
        <end position="304"/>
    </location>
</feature>
<comment type="similarity">
    <text evidence="6">Belongs to the ThrE exporter (TC 2.A.79) family.</text>
</comment>
<dbReference type="RefSeq" id="WP_345718129.1">
    <property type="nucleotide sequence ID" value="NZ_BAABFP010000008.1"/>
</dbReference>
<accession>A0ABW1JBK4</accession>
<evidence type="ECO:0000256" key="6">
    <source>
        <dbReference type="ARBA" id="ARBA00034125"/>
    </source>
</evidence>
<organism evidence="11 12">
    <name type="scientific">Angustibacter luteus</name>
    <dbReference type="NCBI Taxonomy" id="658456"/>
    <lineage>
        <taxon>Bacteria</taxon>
        <taxon>Bacillati</taxon>
        <taxon>Actinomycetota</taxon>
        <taxon>Actinomycetes</taxon>
        <taxon>Kineosporiales</taxon>
        <taxon>Kineosporiaceae</taxon>
    </lineage>
</organism>
<dbReference type="InterPro" id="IPR050539">
    <property type="entry name" value="ThrE_Dicarb/AminoAcid_Exp"/>
</dbReference>
<dbReference type="PANTHER" id="PTHR34390">
    <property type="entry name" value="UPF0442 PROTEIN YJJB-RELATED"/>
    <property type="match status" value="1"/>
</dbReference>
<feature type="transmembrane region" description="Helical" evidence="8">
    <location>
        <begin position="217"/>
        <end position="238"/>
    </location>
</feature>
<evidence type="ECO:0000256" key="3">
    <source>
        <dbReference type="ARBA" id="ARBA00022692"/>
    </source>
</evidence>
<keyword evidence="4 8" id="KW-1133">Transmembrane helix</keyword>
<gene>
    <name evidence="11" type="ORF">ACFQDO_05855</name>
</gene>
<feature type="domain" description="Threonine/serine exporter-like N-terminal" evidence="9">
    <location>
        <begin position="63"/>
        <end position="304"/>
    </location>
</feature>
<feature type="transmembrane region" description="Helical" evidence="8">
    <location>
        <begin position="400"/>
        <end position="420"/>
    </location>
</feature>
<keyword evidence="2" id="KW-1003">Cell membrane</keyword>
<dbReference type="InterPro" id="IPR024528">
    <property type="entry name" value="ThrE_2"/>
</dbReference>
<evidence type="ECO:0000259" key="9">
    <source>
        <dbReference type="Pfam" id="PF06738"/>
    </source>
</evidence>
<feature type="domain" description="Threonine/Serine exporter ThrE" evidence="10">
    <location>
        <begin position="328"/>
        <end position="453"/>
    </location>
</feature>
<evidence type="ECO:0000313" key="12">
    <source>
        <dbReference type="Proteomes" id="UP001596189"/>
    </source>
</evidence>
<name>A0ABW1JBK4_9ACTN</name>
<feature type="transmembrane region" description="Helical" evidence="8">
    <location>
        <begin position="175"/>
        <end position="205"/>
    </location>
</feature>
<dbReference type="Pfam" id="PF06738">
    <property type="entry name" value="ThrE"/>
    <property type="match status" value="1"/>
</dbReference>
<dbReference type="Pfam" id="PF12821">
    <property type="entry name" value="ThrE_2"/>
    <property type="match status" value="1"/>
</dbReference>
<evidence type="ECO:0000256" key="5">
    <source>
        <dbReference type="ARBA" id="ARBA00023136"/>
    </source>
</evidence>
<evidence type="ECO:0000256" key="2">
    <source>
        <dbReference type="ARBA" id="ARBA00022475"/>
    </source>
</evidence>
<evidence type="ECO:0000256" key="8">
    <source>
        <dbReference type="SAM" id="Phobius"/>
    </source>
</evidence>
<comment type="subcellular location">
    <subcellularLocation>
        <location evidence="1">Cell membrane</location>
        <topology evidence="1">Multi-pass membrane protein</topology>
    </subcellularLocation>
</comment>
<dbReference type="EMBL" id="JBHSRD010000003">
    <property type="protein sequence ID" value="MFC6006651.1"/>
    <property type="molecule type" value="Genomic_DNA"/>
</dbReference>
<dbReference type="Proteomes" id="UP001596189">
    <property type="component" value="Unassembled WGS sequence"/>
</dbReference>
<keyword evidence="3 8" id="KW-0812">Transmembrane</keyword>
<comment type="caution">
    <text evidence="11">The sequence shown here is derived from an EMBL/GenBank/DDBJ whole genome shotgun (WGS) entry which is preliminary data.</text>
</comment>
<keyword evidence="12" id="KW-1185">Reference proteome</keyword>
<proteinExistence type="inferred from homology"/>
<sequence>MTEPTGRGSGQPHQPGLAWQRWLRSEEPTGPVPLVDRLRGTPFRDPSRMGAPQEEQAREVIEFGLRLGDLLLRSGSGTRDVEAALIAVTAAMGLTDVEVDITAQSILLQHAPAGGRPVNLLRVARTQSRDHARLADAYRLVSDLVAGRCSREEADRRLTEIETRPKPWPRWVVSVAYGLLAAAVCALVGGGARATALAFVASVAVDRLGRYLGRRRLVPFFITFVGAAIAAVVTVLAAELELIGPRDAGAVIAGGIVVLLPGRLLVAAVEDAIFGFSVTASGRVLQVLLTGAAIISGTAIGLGLAQRLDLDLVVDLTGTTAVDVVRGLVCAAVASLATAVAYRSPRRLVLPPVLIGVIGYAIYGLLRVSDLAGPTAATAAAAVVVGLLARLLAARMTAPALVLSVPALSTLLPGLAIFRAMSLLSSDPQAGIGQLFLAMATALAIGAGVALGDVLAAPADRWWLRRAAARPSP</sequence>